<keyword evidence="1" id="KW-0812">Transmembrane</keyword>
<evidence type="ECO:0000313" key="2">
    <source>
        <dbReference type="EMBL" id="TCU52818.1"/>
    </source>
</evidence>
<dbReference type="AlphaFoldDB" id="A0A4R3SVB5"/>
<dbReference type="Pfam" id="PF07224">
    <property type="entry name" value="Chlorophyllase"/>
    <property type="match status" value="1"/>
</dbReference>
<feature type="transmembrane region" description="Helical" evidence="1">
    <location>
        <begin position="7"/>
        <end position="29"/>
    </location>
</feature>
<gene>
    <name evidence="2" type="ORF">EDD61_13214</name>
</gene>
<evidence type="ECO:0000256" key="1">
    <source>
        <dbReference type="SAM" id="Phobius"/>
    </source>
</evidence>
<dbReference type="Proteomes" id="UP000295773">
    <property type="component" value="Unassembled WGS sequence"/>
</dbReference>
<dbReference type="PANTHER" id="PTHR33428">
    <property type="entry name" value="CHLOROPHYLLASE-2, CHLOROPLASTIC"/>
    <property type="match status" value="1"/>
</dbReference>
<protein>
    <submittedName>
        <fullName evidence="2">Chlorophyllase-like protein</fullName>
    </submittedName>
</protein>
<dbReference type="Gene3D" id="3.40.50.1820">
    <property type="entry name" value="alpha/beta hydrolase"/>
    <property type="match status" value="1"/>
</dbReference>
<dbReference type="RefSeq" id="WP_207901056.1">
    <property type="nucleotide sequence ID" value="NZ_JANKBG010000033.1"/>
</dbReference>
<keyword evidence="1" id="KW-1133">Transmembrane helix</keyword>
<name>A0A4R3SVB5_9FIRM</name>
<proteinExistence type="predicted"/>
<dbReference type="PANTHER" id="PTHR33428:SF2">
    <property type="entry name" value="CHLOROPHYLLASE-2"/>
    <property type="match status" value="1"/>
</dbReference>
<dbReference type="SUPFAM" id="SSF53474">
    <property type="entry name" value="alpha/beta-Hydrolases"/>
    <property type="match status" value="1"/>
</dbReference>
<accession>A0A4R3SVB5</accession>
<dbReference type="EMBL" id="SMBP01000032">
    <property type="protein sequence ID" value="TCU52818.1"/>
    <property type="molecule type" value="Genomic_DNA"/>
</dbReference>
<dbReference type="InterPro" id="IPR017395">
    <property type="entry name" value="Chlorophyllase-like"/>
</dbReference>
<dbReference type="ESTHER" id="9firm-a0a4r3svb5">
    <property type="family name" value="Chlorophyllase"/>
</dbReference>
<keyword evidence="1" id="KW-0472">Membrane</keyword>
<evidence type="ECO:0000313" key="3">
    <source>
        <dbReference type="Proteomes" id="UP000295773"/>
    </source>
</evidence>
<reference evidence="2 3" key="1">
    <citation type="submission" date="2019-03" db="EMBL/GenBank/DDBJ databases">
        <title>Genomic Encyclopedia of Type Strains, Phase IV (KMG-IV): sequencing the most valuable type-strain genomes for metagenomic binning, comparative biology and taxonomic classification.</title>
        <authorList>
            <person name="Goeker M."/>
        </authorList>
    </citation>
    <scope>NUCLEOTIDE SEQUENCE [LARGE SCALE GENOMIC DNA]</scope>
    <source>
        <strain evidence="2 3">DSM 29481</strain>
    </source>
</reference>
<keyword evidence="3" id="KW-1185">Reference proteome</keyword>
<organism evidence="2 3">
    <name type="scientific">Longicatena caecimuris</name>
    <dbReference type="NCBI Taxonomy" id="1796635"/>
    <lineage>
        <taxon>Bacteria</taxon>
        <taxon>Bacillati</taxon>
        <taxon>Bacillota</taxon>
        <taxon>Erysipelotrichia</taxon>
        <taxon>Erysipelotrichales</taxon>
        <taxon>Erysipelotrichaceae</taxon>
        <taxon>Longicatena</taxon>
    </lineage>
</organism>
<sequence>MKKLLKVLLIIFLVIVVLVIGLVIFLTIASGKQNAPKEYWNAIATEGTIEKEYNKLGSYEFESKVYDAPKVDSHDNNFVVYMPKEEGTYPLVVMVNGSGTPWDKYKAVFEHFASWGYVVVGCNYEISWDGKHASETLDFALNTKEIADKVDTSKVAVCGHSQGGEGAFNAALEYDNSDMYKAIFH</sequence>
<dbReference type="InterPro" id="IPR029058">
    <property type="entry name" value="AB_hydrolase_fold"/>
</dbReference>
<dbReference type="GO" id="GO:0047746">
    <property type="term" value="F:chlorophyllase activity"/>
    <property type="evidence" value="ECO:0007669"/>
    <property type="project" value="TreeGrafter"/>
</dbReference>
<dbReference type="GO" id="GO:0015996">
    <property type="term" value="P:chlorophyll catabolic process"/>
    <property type="evidence" value="ECO:0007669"/>
    <property type="project" value="TreeGrafter"/>
</dbReference>
<comment type="caution">
    <text evidence="2">The sequence shown here is derived from an EMBL/GenBank/DDBJ whole genome shotgun (WGS) entry which is preliminary data.</text>
</comment>